<organism evidence="1 2">
    <name type="scientific">Mycobacterium senriense</name>
    <dbReference type="NCBI Taxonomy" id="2775496"/>
    <lineage>
        <taxon>Bacteria</taxon>
        <taxon>Bacillati</taxon>
        <taxon>Actinomycetota</taxon>
        <taxon>Actinomycetes</taxon>
        <taxon>Mycobacteriales</taxon>
        <taxon>Mycobacteriaceae</taxon>
        <taxon>Mycobacterium</taxon>
        <taxon>Mycobacterium avium complex (MAC)</taxon>
    </lineage>
</organism>
<dbReference type="EMBL" id="AP024828">
    <property type="protein sequence ID" value="BCZ23048.1"/>
    <property type="molecule type" value="Genomic_DNA"/>
</dbReference>
<protein>
    <submittedName>
        <fullName evidence="1">Uncharacterized protein</fullName>
    </submittedName>
</protein>
<sequence>MIRPRGNGRRYPARGLTPGEAGVDNRQLVAAAVDVVELLLDLSLELELDFSLELEPDLSLEPEPLDPESPVEEEPLLELDDFLLDSRLSVR</sequence>
<keyword evidence="2" id="KW-1185">Reference proteome</keyword>
<evidence type="ECO:0000313" key="2">
    <source>
        <dbReference type="Proteomes" id="UP000826012"/>
    </source>
</evidence>
<name>A0ABN6IIU4_9MYCO</name>
<dbReference type="Proteomes" id="UP000826012">
    <property type="component" value="Chromosome"/>
</dbReference>
<evidence type="ECO:0000313" key="1">
    <source>
        <dbReference type="EMBL" id="BCZ23048.1"/>
    </source>
</evidence>
<gene>
    <name evidence="1" type="ORF">MTY59_29030</name>
</gene>
<proteinExistence type="predicted"/>
<accession>A0ABN6IIU4</accession>
<reference evidence="1 2" key="1">
    <citation type="submission" date="2021-07" db="EMBL/GenBank/DDBJ databases">
        <title>Complete genome sequence of nontuberculous Mycobacterium sp. TY59.</title>
        <authorList>
            <person name="Fukushima K."/>
        </authorList>
    </citation>
    <scope>NUCLEOTIDE SEQUENCE [LARGE SCALE GENOMIC DNA]</scope>
    <source>
        <strain evidence="1 2">TY59</strain>
    </source>
</reference>